<protein>
    <submittedName>
        <fullName evidence="1">Uncharacterized protein</fullName>
    </submittedName>
</protein>
<sequence>MAHTYNNPSDWQLGTIAAHGDIFKVNDHDATNNVCVAGDFYIAMFDGVVDGRYYPPHGKSNSNWTYTERKWISATNVSVALIGNPNEPMNLYGNGLCMLPVRVYMTAMDNGTPSANFTVSDEDMENAVTLVDLATGKKYKKKTSPPKIGDEDTMDEGGYYCATPGEFVIPSGTNQSNSASSRQFITLYVFYKSNQSTKLQCQLGCIIVPKDNPAKTIYNYNTSGTVANGSGYIYVLPKKKFIYGQSGDVYAPVVSNNPENGFIIDTYYIDTPGVTKMKHVEIIKVPLNFYPCGPFSEDCFYIHVTNNYLSCGVFTDAGITTSTNFVPIPYIRYNGSFECADFKKANFRNHDKPGVCVAFIRWWKAGLRPTYTYSGWGDDFRGGAVSFYDEYGNKCRVAFTSHDNNTLDFTVLS</sequence>
<gene>
    <name evidence="1" type="ORF">O185_15790</name>
</gene>
<accession>U7QW93</accession>
<dbReference type="Proteomes" id="UP000017133">
    <property type="component" value="Unassembled WGS sequence"/>
</dbReference>
<dbReference type="PATRIC" id="fig|1389415.4.peg.3146"/>
<name>U7QW93_PHOTE</name>
<evidence type="ECO:0000313" key="2">
    <source>
        <dbReference type="Proteomes" id="UP000017133"/>
    </source>
</evidence>
<dbReference type="EMBL" id="AXDT01000147">
    <property type="protein sequence ID" value="ERT12133.1"/>
    <property type="molecule type" value="Genomic_DNA"/>
</dbReference>
<comment type="caution">
    <text evidence="1">The sequence shown here is derived from an EMBL/GenBank/DDBJ whole genome shotgun (WGS) entry which is preliminary data.</text>
</comment>
<dbReference type="AlphaFoldDB" id="U7QW93"/>
<keyword evidence="2" id="KW-1185">Reference proteome</keyword>
<dbReference type="RefSeq" id="WP_023045313.1">
    <property type="nucleotide sequence ID" value="NZ_AXDT01000147.1"/>
</dbReference>
<evidence type="ECO:0000313" key="1">
    <source>
        <dbReference type="EMBL" id="ERT12133.1"/>
    </source>
</evidence>
<reference evidence="1 2" key="1">
    <citation type="submission" date="2013-10" db="EMBL/GenBank/DDBJ databases">
        <title>Whole Genome Shotgun Sequence of Photorhabdus temperata J3.</title>
        <authorList>
            <person name="Park G.-S."/>
            <person name="Hong S.-J."/>
            <person name="Shin J.-H."/>
        </authorList>
    </citation>
    <scope>NUCLEOTIDE SEQUENCE [LARGE SCALE GENOMIC DNA]</scope>
    <source>
        <strain evidence="1 2">J3</strain>
    </source>
</reference>
<organism evidence="1 2">
    <name type="scientific">Photorhabdus temperata J3</name>
    <dbReference type="NCBI Taxonomy" id="1389415"/>
    <lineage>
        <taxon>Bacteria</taxon>
        <taxon>Pseudomonadati</taxon>
        <taxon>Pseudomonadota</taxon>
        <taxon>Gammaproteobacteria</taxon>
        <taxon>Enterobacterales</taxon>
        <taxon>Morganellaceae</taxon>
        <taxon>Photorhabdus</taxon>
    </lineage>
</organism>
<proteinExistence type="predicted"/>